<evidence type="ECO:0000256" key="1">
    <source>
        <dbReference type="SAM" id="Coils"/>
    </source>
</evidence>
<feature type="compositionally biased region" description="Polar residues" evidence="2">
    <location>
        <begin position="61"/>
        <end position="79"/>
    </location>
</feature>
<keyword evidence="4" id="KW-1185">Reference proteome</keyword>
<comment type="caution">
    <text evidence="3">The sequence shown here is derived from an EMBL/GenBank/DDBJ whole genome shotgun (WGS) entry which is preliminary data.</text>
</comment>
<feature type="coiled-coil region" evidence="1">
    <location>
        <begin position="336"/>
        <end position="455"/>
    </location>
</feature>
<accession>A0AAN6ZUE5</accession>
<feature type="compositionally biased region" description="Basic and acidic residues" evidence="2">
    <location>
        <begin position="1"/>
        <end position="11"/>
    </location>
</feature>
<sequence>MAEENTTDKGKNPAQGATTDGNATCVPHEPFPTIQQLQQLQQAGVSTEDFQKWIEDKAARAQQSSTPLPTQIASATTGKASLETPTKAAKRGKATEESPAVSSAEKRHSNPKRAKTAKGRSRKLKAELEALISEHPPISEYVSFHWYFNRRLEDFDPPQIIIDELARSAPDTSQSNHTIWKSLVKPLGEIQKHVQGPNQNRWDQVWGTTVKMPRLPTSTQLQALRYLDQKKGPVIGDALLARFKNADLLWFANGGPPTEFWRGAMLDDPTWRLEYMEKGENTPSSAIDTSGLIDLMKEVFPSRPAGLKMLNVAEDAGSDLDNPFTDKLRGAMAIGLSKTLAKVTKMEQTIEQLRVQVDLKRSLLVTANERIEEMEQTIEQLRVQVDSKTSLLVTANEEIEKMEQTIKQLESKAGDNMKERWSVVEDQVAELKEQAKSERVARERLEAGLKTLRQQLEKRGLSPVDE</sequence>
<dbReference type="AlphaFoldDB" id="A0AAN6ZUE5"/>
<protein>
    <submittedName>
        <fullName evidence="3">Uncharacterized protein</fullName>
    </submittedName>
</protein>
<proteinExistence type="predicted"/>
<dbReference type="Proteomes" id="UP001302745">
    <property type="component" value="Unassembled WGS sequence"/>
</dbReference>
<feature type="region of interest" description="Disordered" evidence="2">
    <location>
        <begin position="1"/>
        <end position="31"/>
    </location>
</feature>
<dbReference type="EMBL" id="MU856980">
    <property type="protein sequence ID" value="KAK4152300.1"/>
    <property type="molecule type" value="Genomic_DNA"/>
</dbReference>
<reference evidence="3" key="2">
    <citation type="submission" date="2023-05" db="EMBL/GenBank/DDBJ databases">
        <authorList>
            <consortium name="Lawrence Berkeley National Laboratory"/>
            <person name="Steindorff A."/>
            <person name="Hensen N."/>
            <person name="Bonometti L."/>
            <person name="Westerberg I."/>
            <person name="Brannstrom I.O."/>
            <person name="Guillou S."/>
            <person name="Cros-Aarteil S."/>
            <person name="Calhoun S."/>
            <person name="Haridas S."/>
            <person name="Kuo A."/>
            <person name="Mondo S."/>
            <person name="Pangilinan J."/>
            <person name="Riley R."/>
            <person name="Labutti K."/>
            <person name="Andreopoulos B."/>
            <person name="Lipzen A."/>
            <person name="Chen C."/>
            <person name="Yanf M."/>
            <person name="Daum C."/>
            <person name="Ng V."/>
            <person name="Clum A."/>
            <person name="Ohm R."/>
            <person name="Martin F."/>
            <person name="Silar P."/>
            <person name="Natvig D."/>
            <person name="Lalanne C."/>
            <person name="Gautier V."/>
            <person name="Ament-Velasquez S.L."/>
            <person name="Kruys A."/>
            <person name="Hutchinson M.I."/>
            <person name="Powell A.J."/>
            <person name="Barry K."/>
            <person name="Miller A.N."/>
            <person name="Grigoriev I.V."/>
            <person name="Debuchy R."/>
            <person name="Gladieux P."/>
            <person name="Thoren M.H."/>
            <person name="Johannesson H."/>
        </authorList>
    </citation>
    <scope>NUCLEOTIDE SEQUENCE</scope>
    <source>
        <strain evidence="3">CBS 538.74</strain>
    </source>
</reference>
<dbReference type="Gene3D" id="1.10.287.1490">
    <property type="match status" value="1"/>
</dbReference>
<reference evidence="3" key="1">
    <citation type="journal article" date="2023" name="Mol. Phylogenet. Evol.">
        <title>Genome-scale phylogeny and comparative genomics of the fungal order Sordariales.</title>
        <authorList>
            <person name="Hensen N."/>
            <person name="Bonometti L."/>
            <person name="Westerberg I."/>
            <person name="Brannstrom I.O."/>
            <person name="Guillou S."/>
            <person name="Cros-Aarteil S."/>
            <person name="Calhoun S."/>
            <person name="Haridas S."/>
            <person name="Kuo A."/>
            <person name="Mondo S."/>
            <person name="Pangilinan J."/>
            <person name="Riley R."/>
            <person name="LaButti K."/>
            <person name="Andreopoulos B."/>
            <person name="Lipzen A."/>
            <person name="Chen C."/>
            <person name="Yan M."/>
            <person name="Daum C."/>
            <person name="Ng V."/>
            <person name="Clum A."/>
            <person name="Steindorff A."/>
            <person name="Ohm R.A."/>
            <person name="Martin F."/>
            <person name="Silar P."/>
            <person name="Natvig D.O."/>
            <person name="Lalanne C."/>
            <person name="Gautier V."/>
            <person name="Ament-Velasquez S.L."/>
            <person name="Kruys A."/>
            <person name="Hutchinson M.I."/>
            <person name="Powell A.J."/>
            <person name="Barry K."/>
            <person name="Miller A.N."/>
            <person name="Grigoriev I.V."/>
            <person name="Debuchy R."/>
            <person name="Gladieux P."/>
            <person name="Hiltunen Thoren M."/>
            <person name="Johannesson H."/>
        </authorList>
    </citation>
    <scope>NUCLEOTIDE SEQUENCE</scope>
    <source>
        <strain evidence="3">CBS 538.74</strain>
    </source>
</reference>
<feature type="region of interest" description="Disordered" evidence="2">
    <location>
        <begin position="56"/>
        <end position="121"/>
    </location>
</feature>
<evidence type="ECO:0000256" key="2">
    <source>
        <dbReference type="SAM" id="MobiDB-lite"/>
    </source>
</evidence>
<evidence type="ECO:0000313" key="4">
    <source>
        <dbReference type="Proteomes" id="UP001302745"/>
    </source>
</evidence>
<organism evidence="3 4">
    <name type="scientific">Chaetomidium leptoderma</name>
    <dbReference type="NCBI Taxonomy" id="669021"/>
    <lineage>
        <taxon>Eukaryota</taxon>
        <taxon>Fungi</taxon>
        <taxon>Dikarya</taxon>
        <taxon>Ascomycota</taxon>
        <taxon>Pezizomycotina</taxon>
        <taxon>Sordariomycetes</taxon>
        <taxon>Sordariomycetidae</taxon>
        <taxon>Sordariales</taxon>
        <taxon>Chaetomiaceae</taxon>
        <taxon>Chaetomidium</taxon>
    </lineage>
</organism>
<gene>
    <name evidence="3" type="ORF">C8A00DRAFT_35043</name>
</gene>
<evidence type="ECO:0000313" key="3">
    <source>
        <dbReference type="EMBL" id="KAK4152300.1"/>
    </source>
</evidence>
<keyword evidence="1" id="KW-0175">Coiled coil</keyword>
<name>A0AAN6ZUE5_9PEZI</name>
<feature type="compositionally biased region" description="Basic residues" evidence="2">
    <location>
        <begin position="109"/>
        <end position="121"/>
    </location>
</feature>